<dbReference type="InterPro" id="IPR005000">
    <property type="entry name" value="Aldolase/citrate-lyase_domain"/>
</dbReference>
<dbReference type="AlphaFoldDB" id="A0A4R8R4R8"/>
<evidence type="ECO:0000259" key="6">
    <source>
        <dbReference type="Pfam" id="PF03328"/>
    </source>
</evidence>
<dbReference type="InterPro" id="IPR015813">
    <property type="entry name" value="Pyrv/PenolPyrv_kinase-like_dom"/>
</dbReference>
<reference evidence="7 8" key="1">
    <citation type="journal article" date="2019" name="Sci. Rep.">
        <title>Extended insight into the Mycobacterium chelonae-abscessus complex through whole genome sequencing of Mycobacterium salmoniphilum outbreak and Mycobacterium salmoniphilum-like strains.</title>
        <authorList>
            <person name="Behra P.R.K."/>
            <person name="Das S."/>
            <person name="Pettersson B.M.F."/>
            <person name="Shirreff L."/>
            <person name="DuCote T."/>
            <person name="Jacobsson K.G."/>
            <person name="Ennis D.G."/>
            <person name="Kirsebom L.A."/>
        </authorList>
    </citation>
    <scope>NUCLEOTIDE SEQUENCE [LARGE SCALE GENOMIC DNA]</scope>
    <source>
        <strain evidence="7 8">CCUG 63697</strain>
    </source>
</reference>
<feature type="binding site" evidence="4">
    <location>
        <position position="121"/>
    </location>
    <ligand>
        <name>substrate</name>
    </ligand>
</feature>
<dbReference type="EC" id="3.1.2.-" evidence="7"/>
<evidence type="ECO:0000256" key="3">
    <source>
        <dbReference type="ARBA" id="ARBA00022842"/>
    </source>
</evidence>
<feature type="binding site" evidence="5">
    <location>
        <position position="147"/>
    </location>
    <ligand>
        <name>Mg(2+)</name>
        <dbReference type="ChEBI" id="CHEBI:18420"/>
    </ligand>
</feature>
<accession>A0A4R8R4R8</accession>
<dbReference type="SUPFAM" id="SSF51621">
    <property type="entry name" value="Phosphoenolpyruvate/pyruvate domain"/>
    <property type="match status" value="1"/>
</dbReference>
<evidence type="ECO:0000313" key="8">
    <source>
        <dbReference type="Proteomes" id="UP000295165"/>
    </source>
</evidence>
<evidence type="ECO:0000313" key="7">
    <source>
        <dbReference type="EMBL" id="TDZ51141.1"/>
    </source>
</evidence>
<keyword evidence="3 5" id="KW-0460">Magnesium</keyword>
<evidence type="ECO:0000256" key="4">
    <source>
        <dbReference type="PIRSR" id="PIRSR015582-1"/>
    </source>
</evidence>
<feature type="binding site" evidence="4">
    <location>
        <position position="69"/>
    </location>
    <ligand>
        <name>substrate</name>
    </ligand>
</feature>
<dbReference type="GO" id="GO:0000287">
    <property type="term" value="F:magnesium ion binding"/>
    <property type="evidence" value="ECO:0007669"/>
    <property type="project" value="TreeGrafter"/>
</dbReference>
<sequence length="274" mass="28734">MKGVRRRLDWARSLLFVPGDRPERYAKAAGSGADAIVIDLEDAVAPHAKDVAREAAKGWLAAGEYAIVRVNGSDTRWHTEDISLVAAYGCPVMLPKARGSSHISTVSAQLPPGTELIALIETAAGVLAAPEICATAGVARVAFGSIDLAAELGISPEAHESLAYARSALVMSAAAARQAPPLDGVTTALNDEALLVSDAARAARWGFGGKLCIHPRQVSAVNRQFSPSSEDLTWACRVMEASADGASVVDGHMVDKPVIERAVRVLEKYSACGR</sequence>
<evidence type="ECO:0000256" key="5">
    <source>
        <dbReference type="PIRSR" id="PIRSR015582-2"/>
    </source>
</evidence>
<gene>
    <name evidence="7" type="primary">mcl2</name>
    <name evidence="7" type="ORF">CCUG63697_02657</name>
</gene>
<proteinExistence type="predicted"/>
<dbReference type="EMBL" id="PECC01000027">
    <property type="protein sequence ID" value="TDZ51141.1"/>
    <property type="molecule type" value="Genomic_DNA"/>
</dbReference>
<protein>
    <submittedName>
        <fullName evidence="7">(3S)-malyl-CoA thioesterase</fullName>
        <ecNumber evidence="7">3.1.2.-</ecNumber>
    </submittedName>
</protein>
<dbReference type="PANTHER" id="PTHR32308">
    <property type="entry name" value="LYASE BETA SUBUNIT, PUTATIVE (AFU_ORTHOLOGUE AFUA_4G13030)-RELATED"/>
    <property type="match status" value="1"/>
</dbReference>
<keyword evidence="7" id="KW-0378">Hydrolase</keyword>
<dbReference type="RefSeq" id="WP_134049472.1">
    <property type="nucleotide sequence ID" value="NZ_PECB01000003.1"/>
</dbReference>
<dbReference type="Gene3D" id="3.20.20.60">
    <property type="entry name" value="Phosphoenolpyruvate-binding domains"/>
    <property type="match status" value="1"/>
</dbReference>
<dbReference type="GO" id="GO:0006107">
    <property type="term" value="P:oxaloacetate metabolic process"/>
    <property type="evidence" value="ECO:0007669"/>
    <property type="project" value="TreeGrafter"/>
</dbReference>
<dbReference type="InterPro" id="IPR011206">
    <property type="entry name" value="Citrate_lyase_beta/mcl1/mcl2"/>
</dbReference>
<keyword evidence="2 5" id="KW-0479">Metal-binding</keyword>
<organism evidence="7 8">
    <name type="scientific">Mycobacteroides franklinii</name>
    <dbReference type="NCBI Taxonomy" id="948102"/>
    <lineage>
        <taxon>Bacteria</taxon>
        <taxon>Bacillati</taxon>
        <taxon>Actinomycetota</taxon>
        <taxon>Actinomycetes</taxon>
        <taxon>Mycobacteriales</taxon>
        <taxon>Mycobacteriaceae</taxon>
        <taxon>Mycobacteroides</taxon>
    </lineage>
</organism>
<evidence type="ECO:0000256" key="2">
    <source>
        <dbReference type="ARBA" id="ARBA00022723"/>
    </source>
</evidence>
<dbReference type="Pfam" id="PF03328">
    <property type="entry name" value="HpcH_HpaI"/>
    <property type="match status" value="1"/>
</dbReference>
<dbReference type="Proteomes" id="UP000295165">
    <property type="component" value="Unassembled WGS sequence"/>
</dbReference>
<name>A0A4R8R4R8_9MYCO</name>
<feature type="binding site" evidence="5">
    <location>
        <position position="121"/>
    </location>
    <ligand>
        <name>Mg(2+)</name>
        <dbReference type="ChEBI" id="CHEBI:18420"/>
    </ligand>
</feature>
<dbReference type="InterPro" id="IPR040442">
    <property type="entry name" value="Pyrv_kinase-like_dom_sf"/>
</dbReference>
<evidence type="ECO:0000256" key="1">
    <source>
        <dbReference type="ARBA" id="ARBA00001946"/>
    </source>
</evidence>
<dbReference type="PANTHER" id="PTHR32308:SF10">
    <property type="entry name" value="CITRATE LYASE SUBUNIT BETA"/>
    <property type="match status" value="1"/>
</dbReference>
<feature type="domain" description="HpcH/HpaI aldolase/citrate lyase" evidence="6">
    <location>
        <begin position="12"/>
        <end position="215"/>
    </location>
</feature>
<comment type="caution">
    <text evidence="7">The sequence shown here is derived from an EMBL/GenBank/DDBJ whole genome shotgun (WGS) entry which is preliminary data.</text>
</comment>
<dbReference type="GO" id="GO:0016787">
    <property type="term" value="F:hydrolase activity"/>
    <property type="evidence" value="ECO:0007669"/>
    <property type="project" value="UniProtKB-KW"/>
</dbReference>
<keyword evidence="8" id="KW-1185">Reference proteome</keyword>
<dbReference type="PIRSF" id="PIRSF015582">
    <property type="entry name" value="Cit_lyase_B"/>
    <property type="match status" value="1"/>
</dbReference>
<comment type="cofactor">
    <cofactor evidence="1">
        <name>Mg(2+)</name>
        <dbReference type="ChEBI" id="CHEBI:18420"/>
    </cofactor>
</comment>